<dbReference type="InterPro" id="IPR029044">
    <property type="entry name" value="Nucleotide-diphossugar_trans"/>
</dbReference>
<dbReference type="Gene3D" id="3.90.550.10">
    <property type="entry name" value="Spore Coat Polysaccharide Biosynthesis Protein SpsA, Chain A"/>
    <property type="match status" value="1"/>
</dbReference>
<evidence type="ECO:0000256" key="1">
    <source>
        <dbReference type="ARBA" id="ARBA00004496"/>
    </source>
</evidence>
<dbReference type="SUPFAM" id="SSF53448">
    <property type="entry name" value="Nucleotide-diphospho-sugar transferases"/>
    <property type="match status" value="1"/>
</dbReference>
<name>A0A6J6UHA5_9ZZZZ</name>
<sequence length="370" mass="40105">MYKRGVRIYAVVLAAGEGTRMQSTRPKPLHMLCGREMVIHVIHALHEIEITQTVVVVGHAAEQVTQVIAMHAPKWSNISFAEQQVQRGTGDATIVGLNAIDKSVGTQTEVDDTSTIIVMPGDTPLLRTSTISNLVQEHQQSNNAATLLTAFVDEPTGYGRIVRAKDDRVVQIVEERDATPEIRAINEINTGIFAFRRDLLGPALLKISNKNSQSEYYLTDVVEVLASMGHSVGSRTAPANEVAGVNDRWQLALAERELRARINKQWLANGVTMVDPRQTFIDVTVQIGKDVTLLPGTILQGTTVIGDNCEIGPNTRLIDTVVGADSHVESTVARNSTIGKNAHVGPFANLEPGSSVADNAITSSFYDGQQ</sequence>
<evidence type="ECO:0000256" key="5">
    <source>
        <dbReference type="ARBA" id="ARBA00048493"/>
    </source>
</evidence>
<protein>
    <recommendedName>
        <fullName evidence="2">UDP-N-acetylglucosamine diphosphorylase</fullName>
        <ecNumber evidence="2">2.7.7.23</ecNumber>
    </recommendedName>
</protein>
<keyword evidence="4" id="KW-0548">Nucleotidyltransferase</keyword>
<evidence type="ECO:0000313" key="7">
    <source>
        <dbReference type="EMBL" id="CAB4758675.1"/>
    </source>
</evidence>
<dbReference type="InterPro" id="IPR001451">
    <property type="entry name" value="Hexapep"/>
</dbReference>
<dbReference type="Pfam" id="PF00483">
    <property type="entry name" value="NTP_transferase"/>
    <property type="match status" value="1"/>
</dbReference>
<organism evidence="7">
    <name type="scientific">freshwater metagenome</name>
    <dbReference type="NCBI Taxonomy" id="449393"/>
    <lineage>
        <taxon>unclassified sequences</taxon>
        <taxon>metagenomes</taxon>
        <taxon>ecological metagenomes</taxon>
    </lineage>
</organism>
<evidence type="ECO:0000256" key="2">
    <source>
        <dbReference type="ARBA" id="ARBA00012457"/>
    </source>
</evidence>
<dbReference type="GO" id="GO:0005737">
    <property type="term" value="C:cytoplasm"/>
    <property type="evidence" value="ECO:0007669"/>
    <property type="project" value="UniProtKB-SubCell"/>
</dbReference>
<gene>
    <name evidence="7" type="ORF">UFOPK2855_00547</name>
</gene>
<dbReference type="EMBL" id="CAEZZK010000089">
    <property type="protein sequence ID" value="CAB4758675.1"/>
    <property type="molecule type" value="Genomic_DNA"/>
</dbReference>
<accession>A0A6J6UHA5</accession>
<comment type="subcellular location">
    <subcellularLocation>
        <location evidence="1">Cytoplasm</location>
    </subcellularLocation>
</comment>
<dbReference type="Pfam" id="PF00132">
    <property type="entry name" value="Hexapep"/>
    <property type="match status" value="1"/>
</dbReference>
<dbReference type="GO" id="GO:0003977">
    <property type="term" value="F:UDP-N-acetylglucosamine diphosphorylase activity"/>
    <property type="evidence" value="ECO:0007669"/>
    <property type="project" value="UniProtKB-EC"/>
</dbReference>
<dbReference type="InterPro" id="IPR050065">
    <property type="entry name" value="GlmU-like"/>
</dbReference>
<proteinExistence type="predicted"/>
<dbReference type="InterPro" id="IPR005835">
    <property type="entry name" value="NTP_transferase_dom"/>
</dbReference>
<feature type="domain" description="Nucleotidyl transferase" evidence="6">
    <location>
        <begin position="10"/>
        <end position="232"/>
    </location>
</feature>
<dbReference type="EC" id="2.7.7.23" evidence="2"/>
<dbReference type="AlphaFoldDB" id="A0A6J6UHA5"/>
<evidence type="ECO:0000256" key="3">
    <source>
        <dbReference type="ARBA" id="ARBA00022679"/>
    </source>
</evidence>
<dbReference type="CDD" id="cd02540">
    <property type="entry name" value="GT2_GlmU_N_bac"/>
    <property type="match status" value="1"/>
</dbReference>
<dbReference type="PANTHER" id="PTHR43584:SF3">
    <property type="entry name" value="BIFUNCTIONAL PROTEIN GLMU"/>
    <property type="match status" value="1"/>
</dbReference>
<dbReference type="Gene3D" id="2.160.10.10">
    <property type="entry name" value="Hexapeptide repeat proteins"/>
    <property type="match status" value="1"/>
</dbReference>
<evidence type="ECO:0000256" key="4">
    <source>
        <dbReference type="ARBA" id="ARBA00022695"/>
    </source>
</evidence>
<dbReference type="PANTHER" id="PTHR43584">
    <property type="entry name" value="NUCLEOTIDYL TRANSFERASE"/>
    <property type="match status" value="1"/>
</dbReference>
<keyword evidence="3" id="KW-0808">Transferase</keyword>
<evidence type="ECO:0000259" key="6">
    <source>
        <dbReference type="Pfam" id="PF00483"/>
    </source>
</evidence>
<reference evidence="7" key="1">
    <citation type="submission" date="2020-05" db="EMBL/GenBank/DDBJ databases">
        <authorList>
            <person name="Chiriac C."/>
            <person name="Salcher M."/>
            <person name="Ghai R."/>
            <person name="Kavagutti S V."/>
        </authorList>
    </citation>
    <scope>NUCLEOTIDE SEQUENCE</scope>
</reference>
<comment type="catalytic activity">
    <reaction evidence="5">
        <text>N-acetyl-alpha-D-glucosamine 1-phosphate + UTP + H(+) = UDP-N-acetyl-alpha-D-glucosamine + diphosphate</text>
        <dbReference type="Rhea" id="RHEA:13509"/>
        <dbReference type="ChEBI" id="CHEBI:15378"/>
        <dbReference type="ChEBI" id="CHEBI:33019"/>
        <dbReference type="ChEBI" id="CHEBI:46398"/>
        <dbReference type="ChEBI" id="CHEBI:57705"/>
        <dbReference type="ChEBI" id="CHEBI:57776"/>
        <dbReference type="EC" id="2.7.7.23"/>
    </reaction>
</comment>